<sequence length="133" mass="14493">WAVTRTRDPPDPRRRCAQPGGRCGATSAHRCGRRRCRTPSRSAAGGCRSGRRGHRTCWGWWPRTCRRRCTSSTRCGRGARSRRAPSGCATRSSSSPTSAPTPSGPATAPACRWRRSAASAGQADPHRERLLHS</sequence>
<feature type="non-terminal residue" evidence="2">
    <location>
        <position position="133"/>
    </location>
</feature>
<feature type="non-terminal residue" evidence="2">
    <location>
        <position position="1"/>
    </location>
</feature>
<accession>A0A6J4LW28</accession>
<feature type="compositionally biased region" description="Low complexity" evidence="1">
    <location>
        <begin position="84"/>
        <end position="111"/>
    </location>
</feature>
<organism evidence="2">
    <name type="scientific">uncultured Nocardioidaceae bacterium</name>
    <dbReference type="NCBI Taxonomy" id="253824"/>
    <lineage>
        <taxon>Bacteria</taxon>
        <taxon>Bacillati</taxon>
        <taxon>Actinomycetota</taxon>
        <taxon>Actinomycetes</taxon>
        <taxon>Propionibacteriales</taxon>
        <taxon>Nocardioidaceae</taxon>
        <taxon>environmental samples</taxon>
    </lineage>
</organism>
<feature type="region of interest" description="Disordered" evidence="1">
    <location>
        <begin position="1"/>
        <end position="55"/>
    </location>
</feature>
<feature type="compositionally biased region" description="Basic and acidic residues" evidence="1">
    <location>
        <begin position="1"/>
        <end position="14"/>
    </location>
</feature>
<feature type="compositionally biased region" description="Basic and acidic residues" evidence="1">
    <location>
        <begin position="124"/>
        <end position="133"/>
    </location>
</feature>
<reference evidence="2" key="1">
    <citation type="submission" date="2020-02" db="EMBL/GenBank/DDBJ databases">
        <authorList>
            <person name="Meier V. D."/>
        </authorList>
    </citation>
    <scope>NUCLEOTIDE SEQUENCE</scope>
    <source>
        <strain evidence="2">AVDCRST_MAG36</strain>
    </source>
</reference>
<dbReference type="EMBL" id="CADCUH010000098">
    <property type="protein sequence ID" value="CAA9343869.1"/>
    <property type="molecule type" value="Genomic_DNA"/>
</dbReference>
<feature type="region of interest" description="Disordered" evidence="1">
    <location>
        <begin position="71"/>
        <end position="133"/>
    </location>
</feature>
<proteinExistence type="predicted"/>
<evidence type="ECO:0000313" key="2">
    <source>
        <dbReference type="EMBL" id="CAA9343869.1"/>
    </source>
</evidence>
<gene>
    <name evidence="2" type="ORF">AVDCRST_MAG36-1539</name>
</gene>
<protein>
    <submittedName>
        <fullName evidence="2">Uncharacterized protein</fullName>
    </submittedName>
</protein>
<dbReference type="AlphaFoldDB" id="A0A6J4LW28"/>
<evidence type="ECO:0000256" key="1">
    <source>
        <dbReference type="SAM" id="MobiDB-lite"/>
    </source>
</evidence>
<name>A0A6J4LW28_9ACTN</name>